<accession>A0A4Y8KTW2</accession>
<dbReference type="Pfam" id="PF00300">
    <property type="entry name" value="His_Phos_1"/>
    <property type="match status" value="1"/>
</dbReference>
<dbReference type="OrthoDB" id="9782128at2"/>
<comment type="caution">
    <text evidence="3">The sequence shown here is derived from an EMBL/GenBank/DDBJ whole genome shotgun (WGS) entry which is preliminary data.</text>
</comment>
<evidence type="ECO:0000256" key="2">
    <source>
        <dbReference type="PIRSR" id="PIRSR613078-2"/>
    </source>
</evidence>
<reference evidence="3 4" key="1">
    <citation type="submission" date="2019-03" db="EMBL/GenBank/DDBJ databases">
        <title>San Antonio Military Medical Center submission to MRSN (WRAIR), pending publication.</title>
        <authorList>
            <person name="Blyth D.M."/>
            <person name="Mccarthy S.L."/>
            <person name="Schall S.E."/>
            <person name="Stam J.A."/>
            <person name="Ong A.C."/>
            <person name="Mcgann P.T."/>
        </authorList>
    </citation>
    <scope>NUCLEOTIDE SEQUENCE [LARGE SCALE GENOMIC DNA]</scope>
    <source>
        <strain evidence="3 4">MRSN571793</strain>
    </source>
</reference>
<dbReference type="InterPro" id="IPR029033">
    <property type="entry name" value="His_PPase_superfam"/>
</dbReference>
<dbReference type="CDD" id="cd07067">
    <property type="entry name" value="HP_PGM_like"/>
    <property type="match status" value="1"/>
</dbReference>
<feature type="active site" description="Proton donor/acceptor" evidence="1">
    <location>
        <position position="93"/>
    </location>
</feature>
<dbReference type="AlphaFoldDB" id="A0A4Y8KTW2"/>
<dbReference type="Gene3D" id="3.40.50.1240">
    <property type="entry name" value="Phosphoglycerate mutase-like"/>
    <property type="match status" value="1"/>
</dbReference>
<gene>
    <name evidence="3" type="ORF">E2605_19015</name>
</gene>
<dbReference type="PANTHER" id="PTHR47927">
    <property type="entry name" value="PUTATIVE-RELATED"/>
    <property type="match status" value="1"/>
</dbReference>
<evidence type="ECO:0000313" key="4">
    <source>
        <dbReference type="Proteomes" id="UP000297861"/>
    </source>
</evidence>
<proteinExistence type="predicted"/>
<organism evidence="3 4">
    <name type="scientific">Dysgonomonas capnocytophagoides</name>
    <dbReference type="NCBI Taxonomy" id="45254"/>
    <lineage>
        <taxon>Bacteria</taxon>
        <taxon>Pseudomonadati</taxon>
        <taxon>Bacteroidota</taxon>
        <taxon>Bacteroidia</taxon>
        <taxon>Bacteroidales</taxon>
        <taxon>Dysgonomonadaceae</taxon>
        <taxon>Dysgonomonas</taxon>
    </lineage>
</organism>
<dbReference type="InterPro" id="IPR013078">
    <property type="entry name" value="His_Pase_superF_clade-1"/>
</dbReference>
<feature type="binding site" evidence="2">
    <location>
        <begin position="12"/>
        <end position="19"/>
    </location>
    <ligand>
        <name>substrate</name>
    </ligand>
</feature>
<evidence type="ECO:0000256" key="1">
    <source>
        <dbReference type="PIRSR" id="PIRSR613078-1"/>
    </source>
</evidence>
<protein>
    <submittedName>
        <fullName evidence="3">Histidine phosphatase family protein</fullName>
    </submittedName>
</protein>
<keyword evidence="4" id="KW-1185">Reference proteome</keyword>
<feature type="binding site" evidence="2">
    <location>
        <position position="66"/>
    </location>
    <ligand>
        <name>substrate</name>
    </ligand>
</feature>
<dbReference type="PIRSF" id="PIRSF000709">
    <property type="entry name" value="6PFK_2-Ptase"/>
    <property type="match status" value="1"/>
</dbReference>
<dbReference type="SMART" id="SM00855">
    <property type="entry name" value="PGAM"/>
    <property type="match status" value="1"/>
</dbReference>
<dbReference type="SUPFAM" id="SSF53254">
    <property type="entry name" value="Phosphoglycerate mutase-like"/>
    <property type="match status" value="1"/>
</dbReference>
<name>A0A4Y8KTW2_9BACT</name>
<feature type="active site" description="Tele-phosphohistidine intermediate" evidence="1">
    <location>
        <position position="13"/>
    </location>
</feature>
<dbReference type="PANTHER" id="PTHR47927:SF2">
    <property type="entry name" value="PHOSPHOGLYCERATE MUTASE FAMILY PROTEIN"/>
    <property type="match status" value="1"/>
</dbReference>
<sequence length="211" mass="24140">MNTPVFTIYLLRHAETDYNAHAQLIGGRSNHIPLSTKGKKQALEIGKVLKDSNIQFEQVFCSIANRTRQTLDLILSQAQITNNPIIYFEELQELSQGDWEGKLRSEIYTPKQLSEINSNQWLFTPPNGESQKEVEERMLAFISSEILDRHIEGDFLIVGHGIAFKCLLRGILDISSQMAYKLSIDNTSLTKLSYDKEKGWFLNYLNQTLTI</sequence>
<dbReference type="EMBL" id="SOML01000019">
    <property type="protein sequence ID" value="TFD91930.1"/>
    <property type="molecule type" value="Genomic_DNA"/>
</dbReference>
<dbReference type="Proteomes" id="UP000297861">
    <property type="component" value="Unassembled WGS sequence"/>
</dbReference>
<dbReference type="RefSeq" id="WP_134437605.1">
    <property type="nucleotide sequence ID" value="NZ_SOML01000019.1"/>
</dbReference>
<evidence type="ECO:0000313" key="3">
    <source>
        <dbReference type="EMBL" id="TFD91930.1"/>
    </source>
</evidence>